<evidence type="ECO:0000313" key="4">
    <source>
        <dbReference type="EMBL" id="SQA64690.1"/>
    </source>
</evidence>
<dbReference type="EMBL" id="UAVL01000019">
    <property type="protein sequence ID" value="SQA64690.1"/>
    <property type="molecule type" value="Genomic_DNA"/>
</dbReference>
<dbReference type="PANTHER" id="PTHR43674:SF2">
    <property type="entry name" value="BETA-UREIDOPROPIONASE"/>
    <property type="match status" value="1"/>
</dbReference>
<dbReference type="SUPFAM" id="SSF56317">
    <property type="entry name" value="Carbon-nitrogen hydrolase"/>
    <property type="match status" value="1"/>
</dbReference>
<dbReference type="RefSeq" id="WP_038255766.1">
    <property type="nucleotide sequence ID" value="NZ_CABKQJ010000015.1"/>
</dbReference>
<gene>
    <name evidence="4" type="ORF">NCTC11967_03721</name>
</gene>
<dbReference type="PANTHER" id="PTHR43674">
    <property type="entry name" value="NITRILASE C965.09-RELATED"/>
    <property type="match status" value="1"/>
</dbReference>
<dbReference type="NCBIfam" id="TIGR03381">
    <property type="entry name" value="agmatine_aguB"/>
    <property type="match status" value="1"/>
</dbReference>
<evidence type="ECO:0000259" key="3">
    <source>
        <dbReference type="PROSITE" id="PS50263"/>
    </source>
</evidence>
<dbReference type="Gene3D" id="3.60.110.10">
    <property type="entry name" value="Carbon-nitrogen hydrolase"/>
    <property type="match status" value="1"/>
</dbReference>
<keyword evidence="1 4" id="KW-0378">Hydrolase</keyword>
<comment type="similarity">
    <text evidence="2">Belongs to the carbon-nitrogen hydrolase superfamily.</text>
</comment>
<evidence type="ECO:0000256" key="2">
    <source>
        <dbReference type="ARBA" id="ARBA00034122"/>
    </source>
</evidence>
<dbReference type="Pfam" id="PF00795">
    <property type="entry name" value="CN_hydrolase"/>
    <property type="match status" value="1"/>
</dbReference>
<dbReference type="GO" id="GO:0033388">
    <property type="term" value="P:putrescine biosynthetic process from arginine"/>
    <property type="evidence" value="ECO:0007669"/>
    <property type="project" value="TreeGrafter"/>
</dbReference>
<dbReference type="InterPro" id="IPR017755">
    <property type="entry name" value="N-carbamoylputrescine_amidase"/>
</dbReference>
<comment type="caution">
    <text evidence="4">The sequence shown here is derived from an EMBL/GenBank/DDBJ whole genome shotgun (WGS) entry which is preliminary data.</text>
</comment>
<evidence type="ECO:0000313" key="5">
    <source>
        <dbReference type="Proteomes" id="UP000251313"/>
    </source>
</evidence>
<name>A0AB38G0K2_9ENTR</name>
<reference evidence="4 5" key="1">
    <citation type="submission" date="2018-06" db="EMBL/GenBank/DDBJ databases">
        <authorList>
            <consortium name="Pathogen Informatics"/>
            <person name="Doyle S."/>
        </authorList>
    </citation>
    <scope>NUCLEOTIDE SEQUENCE [LARGE SCALE GENOMIC DNA]</scope>
    <source>
        <strain evidence="4 5">NCTC11967</strain>
    </source>
</reference>
<dbReference type="EC" id="3.5.1.77" evidence="4"/>
<sequence>MTRNVTIAATQFACSWDLSANLEKAEALIRRAASEGAQIILIQELFKAPYFCIDQHPDHRALAETLEECELIKRFQALARELDVVLPCSFFERHNNAFYNSMAMVDAGGEVLGVYRKTHIPNGPAYQEKHFFTPGDTGFKVWKTKYAKIGLGICWDQWFPEAARCMALMGAEILLYPTAIGSEPDFRQQDSQPHWTMTQRGHAAANIMPVIASNRIGTEKSKYIPDYEMTFYGSSFITDQFGELVAQADKTSECIITHTFDLEAINHIRDQWVVFRDRRPEMYTAILTSDGETIHHAVRF</sequence>
<dbReference type="InterPro" id="IPR003010">
    <property type="entry name" value="C-N_Hydrolase"/>
</dbReference>
<dbReference type="GO" id="GO:0050126">
    <property type="term" value="F:N-carbamoylputrescine amidase activity"/>
    <property type="evidence" value="ECO:0007669"/>
    <property type="project" value="InterPro"/>
</dbReference>
<dbReference type="Proteomes" id="UP000251313">
    <property type="component" value="Unassembled WGS sequence"/>
</dbReference>
<dbReference type="GO" id="GO:0047417">
    <property type="term" value="F:N-carbamoyl-D-amino acid hydrolase activity"/>
    <property type="evidence" value="ECO:0007669"/>
    <property type="project" value="UniProtKB-EC"/>
</dbReference>
<feature type="domain" description="CN hydrolase" evidence="3">
    <location>
        <begin position="5"/>
        <end position="262"/>
    </location>
</feature>
<protein>
    <submittedName>
        <fullName evidence="4">N-carbamoyl-D-amino acid hydrolase</fullName>
        <ecNumber evidence="4">3.5.1.77</ecNumber>
    </submittedName>
</protein>
<evidence type="ECO:0000256" key="1">
    <source>
        <dbReference type="ARBA" id="ARBA00022801"/>
    </source>
</evidence>
<organism evidence="4 5">
    <name type="scientific">Yokenella regensburgei</name>
    <dbReference type="NCBI Taxonomy" id="158877"/>
    <lineage>
        <taxon>Bacteria</taxon>
        <taxon>Pseudomonadati</taxon>
        <taxon>Pseudomonadota</taxon>
        <taxon>Gammaproteobacteria</taxon>
        <taxon>Enterobacterales</taxon>
        <taxon>Enterobacteriaceae</taxon>
        <taxon>Yokenella</taxon>
    </lineage>
</organism>
<dbReference type="PROSITE" id="PS50263">
    <property type="entry name" value="CN_HYDROLASE"/>
    <property type="match status" value="1"/>
</dbReference>
<dbReference type="CDD" id="cd07573">
    <property type="entry name" value="CPA"/>
    <property type="match status" value="1"/>
</dbReference>
<proteinExistence type="inferred from homology"/>
<dbReference type="InterPro" id="IPR036526">
    <property type="entry name" value="C-N_Hydrolase_sf"/>
</dbReference>
<dbReference type="InterPro" id="IPR050345">
    <property type="entry name" value="Aliph_Amidase/BUP"/>
</dbReference>
<dbReference type="AlphaFoldDB" id="A0AB38G0K2"/>
<accession>A0AB38G0K2</accession>